<sequence length="2028" mass="211815">MPVRVGDNLTIHRPDGSTETTNTRTGEITHLQTDAQGNTLMRTSVPDGEGGRTVTERTIDGASGEVIEIQAYYLDSFTGLRIAIDPVTHEALSPDEMGPPAPGSGADDSFNQPLPDIGTPPEPGDPIAVIADGAEGVTTDSGVVNGYGDTPVPAGDTPVPAGDAAPEQDWPSVLDILGEAQTEALTLGLQGSGLDPAALNVIGLPDGTSMVTNQEGDVVGYLSEGYGQTTVFTNLAGQEVITDAYGQQWSREELDQLQQADTGLSLLNSVVGLENWSQLNDAQRLNTLVNLYNQIDNLSAGALPGNLGGAGGALGGLISLVGGIENDNALQVLSGGIQLGNAVGSLLGEGSNIVSSAIADSAIGQSLGVSAGQVVPILNLIIALDNIEENPWGAVAAAAAFIPVYGQIIAAVITIVSALFPADIDPSIGEAEVHIDANGQVVVNTTQDDEGGGSTAAHWAEALAHMAQQAGMSAPQAGAAAQHLPSVGYYFDPDGFNFEGSAGQLVLRWTEADGTERQRVYDSSGMAWDGDSVPGQSDIMRDYLLLCQSLEPNWPPVMYQEVAGGILQLDYGVATVLYATALGTYDNSEAHTHGGEEDSDGGDVLIDENSFLMYGFDDHTIENSSEQTEQTLGAGQINTVPAPAAMGANPNGPQIPRGRNPIVFVPIGAGGGSVNVTSGMVQSLDGNNLFSDAQLAAMALALGAGALPLISHAGEGSADTQGEGGGDSTYDWGINGSFLVNRQAEPFAPPPSPGGWTDANGQTIAPGGTTWPAATGSTGSTGSVSASEGGTDGDSALQTPRTETPELISEPAATDAGPGGASALPPGFGAQESGDTSAVLQAGEDLVLDYPTAQGDQLQGTEDQGLRFSAQDLLANDSTPNPVPRGSSGDYFNGLRIISVGEATHGQVGILNGELVFIPDPNYNGIATFSYTVQDMYGLTHTGTTSILVQAVNDTPEARGESASGSEDAELLFTAGSLLRNDRDIDGDSLRISRVGEASGGTVFLQPDGSVRFVPTPNYNGPAGYAYWVSDGHEQVRAEVNLSILQVNDLPVVQGELVGSDEDVVLNFPFDVLLANDSDIDTDPTLNQTGVQTLTISAVGNAQHGTVEIVDGQVRFTPDLNYFGPASFDYRVDDGAGGQVSTTVVLNLAPVNDAPDVQGEEAVIAEDNVLIYTQADLLANDSDVDNAHGELRITQVGGAQNGSVELLPDGRIRFIPDADYFGPAQFDYLVDDGAGGQSLATVTLDVTPVNDAPRLQAEQADVDEDTVVTLSAADLLANDHDVDNAHDELRITSVGGATHGTVAMDAQGHITFTPTLNFYGQASFSYTVSDGVGGESTTTMTLDYASVNDLPVVNDELVLGKRDNTYTFTAPALLANDTDVENPAGLQIVAVGGAENGTVTMLPDGRIQFVPAGGYDDWDPAQYGSFEYTVRDPDGGETVGHVDIDYERVNVNPVAVDDAFQGYEDVRMEINVSELLRNDSDPDASGLTSLQVDQVGSASHGTVSLNNGVVTFTPQHDYYGAASFQYRANDGEGGTTWATAHIDLERENRAPVIDSVDILGAAWLGRANATLAYGYFPHWDEGIDPYFVRTEPVSDRTRANGRIYAHDPDGDAVTFTVQFNHKPDHGNVFINYYAPLSTPRYLSSAQLMGAQPTYDWDRYNSGMGSTVQLPGVDPDHLDGANTNYLVRDASSNGHNAYAAWQYIVTDVTSYTGLDSFTVTATDSRGASTTYTINVQAVGWGNANNGYPPIVVDMNGNGLDLLPPNYSMRTMDVNLDGTPERIGWVAPTDAVLAFDKDGDGLITDPDETSFVSYKPGARTDLEGLAAFDTDGDGRLTASDEQWDQFGLLQDHNNNGVQDEGEWMSLTDQGVESIGMQSEGSPELNNGNVVFGTTTVTFTDGGTTTAGDVMFAAEGVELPDWVQEELAASAAPVDTGVVAQDPVQDSTPAPVQASTDVATEPSASTTEPTPSIEQQANVFTQTVATQDVPSEPLGFVDANQLDLAPEPDVIIVLHDEPTVSAPSAPTLVPA</sequence>
<feature type="compositionally biased region" description="Low complexity" evidence="1">
    <location>
        <begin position="1956"/>
        <end position="1969"/>
    </location>
</feature>
<dbReference type="PANTHER" id="PTHR39431:SF1">
    <property type="entry name" value="FRPA_C-RELATED PROTEIN"/>
    <property type="match status" value="1"/>
</dbReference>
<feature type="region of interest" description="Disordered" evidence="1">
    <location>
        <begin position="91"/>
        <end position="126"/>
    </location>
</feature>
<dbReference type="NCBIfam" id="NF012211">
    <property type="entry name" value="tand_rpt_95"/>
    <property type="match status" value="7"/>
</dbReference>
<name>A0A9X4NPE9_9BURK</name>
<protein>
    <recommendedName>
        <fullName evidence="2">Cadherin-like domain-containing protein</fullName>
    </recommendedName>
</protein>
<feature type="domain" description="Cadherin-like" evidence="2">
    <location>
        <begin position="1249"/>
        <end position="1343"/>
    </location>
</feature>
<gene>
    <name evidence="3" type="ORF">H010_02857</name>
</gene>
<dbReference type="OrthoDB" id="4648428at2"/>
<feature type="domain" description="Cadherin-like" evidence="2">
    <location>
        <begin position="952"/>
        <end position="1044"/>
    </location>
</feature>
<dbReference type="Proteomes" id="UP001152876">
    <property type="component" value="Unassembled WGS sequence"/>
</dbReference>
<keyword evidence="4" id="KW-1185">Reference proteome</keyword>
<dbReference type="Gene3D" id="2.60.40.2810">
    <property type="match status" value="3"/>
</dbReference>
<organism evidence="3 4">
    <name type="scientific">Hydrogenophaga taeniospiralis CCUG 15921</name>
    <dbReference type="NCBI Taxonomy" id="1281780"/>
    <lineage>
        <taxon>Bacteria</taxon>
        <taxon>Pseudomonadati</taxon>
        <taxon>Pseudomonadota</taxon>
        <taxon>Betaproteobacteria</taxon>
        <taxon>Burkholderiales</taxon>
        <taxon>Comamonadaceae</taxon>
        <taxon>Hydrogenophaga</taxon>
    </lineage>
</organism>
<evidence type="ECO:0000313" key="3">
    <source>
        <dbReference type="EMBL" id="MDG5974174.1"/>
    </source>
</evidence>
<dbReference type="PANTHER" id="PTHR39431">
    <property type="entry name" value="FRPA/C-RELATED PROTEIN"/>
    <property type="match status" value="1"/>
</dbReference>
<feature type="region of interest" description="Disordered" evidence="1">
    <location>
        <begin position="1938"/>
        <end position="1970"/>
    </location>
</feature>
<feature type="domain" description="Cadherin-like" evidence="2">
    <location>
        <begin position="1449"/>
        <end position="1544"/>
    </location>
</feature>
<evidence type="ECO:0000259" key="2">
    <source>
        <dbReference type="Pfam" id="PF17892"/>
    </source>
</evidence>
<feature type="region of interest" description="Disordered" evidence="1">
    <location>
        <begin position="1"/>
        <end position="25"/>
    </location>
</feature>
<dbReference type="RefSeq" id="WP_157572050.1">
    <property type="nucleotide sequence ID" value="NZ_BCWR01000006.1"/>
</dbReference>
<dbReference type="Gene3D" id="2.60.40.3440">
    <property type="match status" value="3"/>
</dbReference>
<feature type="region of interest" description="Disordered" evidence="1">
    <location>
        <begin position="139"/>
        <end position="168"/>
    </location>
</feature>
<evidence type="ECO:0000256" key="1">
    <source>
        <dbReference type="SAM" id="MobiDB-lite"/>
    </source>
</evidence>
<dbReference type="Pfam" id="PF17963">
    <property type="entry name" value="Big_9"/>
    <property type="match status" value="2"/>
</dbReference>
<dbReference type="EMBL" id="AOGK01000002">
    <property type="protein sequence ID" value="MDG5974174.1"/>
    <property type="molecule type" value="Genomic_DNA"/>
</dbReference>
<reference evidence="3" key="1">
    <citation type="submission" date="2013-01" db="EMBL/GenBank/DDBJ databases">
        <title>Genome draft of Hydrogenophaga taeniospiralis 2K1.</title>
        <authorList>
            <person name="Gomila M."/>
            <person name="Lalucat J."/>
        </authorList>
    </citation>
    <scope>NUCLEOTIDE SEQUENCE</scope>
    <source>
        <strain evidence="3">CCUG 15921</strain>
    </source>
</reference>
<feature type="compositionally biased region" description="Polar residues" evidence="1">
    <location>
        <begin position="1941"/>
        <end position="1955"/>
    </location>
</feature>
<comment type="caution">
    <text evidence="3">The sequence shown here is derived from an EMBL/GenBank/DDBJ whole genome shotgun (WGS) entry which is preliminary data.</text>
</comment>
<accession>A0A9X4NPE9</accession>
<feature type="compositionally biased region" description="Low complexity" evidence="1">
    <location>
        <begin position="821"/>
        <end position="830"/>
    </location>
</feature>
<feature type="domain" description="Cadherin-like" evidence="2">
    <location>
        <begin position="1151"/>
        <end position="1247"/>
    </location>
</feature>
<dbReference type="InterPro" id="IPR041690">
    <property type="entry name" value="Cadherin_5"/>
</dbReference>
<feature type="compositionally biased region" description="Low complexity" evidence="1">
    <location>
        <begin position="763"/>
        <end position="789"/>
    </location>
</feature>
<feature type="domain" description="Cadherin-like" evidence="2">
    <location>
        <begin position="1047"/>
        <end position="1148"/>
    </location>
</feature>
<dbReference type="Pfam" id="PF17892">
    <property type="entry name" value="Cadherin_5"/>
    <property type="match status" value="5"/>
</dbReference>
<proteinExistence type="predicted"/>
<evidence type="ECO:0000313" key="4">
    <source>
        <dbReference type="Proteomes" id="UP001152876"/>
    </source>
</evidence>
<feature type="region of interest" description="Disordered" evidence="1">
    <location>
        <begin position="743"/>
        <end position="836"/>
    </location>
</feature>